<gene>
    <name evidence="5" type="ORF">SAMN05443529_10898</name>
</gene>
<evidence type="ECO:0000256" key="2">
    <source>
        <dbReference type="ARBA" id="ARBA00011738"/>
    </source>
</evidence>
<dbReference type="PANTHER" id="PTHR13693">
    <property type="entry name" value="CLASS II AMINOTRANSFERASE/8-AMINO-7-OXONONANOATE SYNTHASE"/>
    <property type="match status" value="1"/>
</dbReference>
<dbReference type="Gene3D" id="3.40.640.10">
    <property type="entry name" value="Type I PLP-dependent aspartate aminotransferase-like (Major domain)"/>
    <property type="match status" value="1"/>
</dbReference>
<dbReference type="SUPFAM" id="SSF53383">
    <property type="entry name" value="PLP-dependent transferases"/>
    <property type="match status" value="1"/>
</dbReference>
<evidence type="ECO:0000313" key="6">
    <source>
        <dbReference type="Proteomes" id="UP000198656"/>
    </source>
</evidence>
<dbReference type="RefSeq" id="WP_092332450.1">
    <property type="nucleotide sequence ID" value="NZ_FNCP01000008.1"/>
</dbReference>
<accession>A0A1G7YMC4</accession>
<dbReference type="GO" id="GO:0016740">
    <property type="term" value="F:transferase activity"/>
    <property type="evidence" value="ECO:0007669"/>
    <property type="project" value="UniProtKB-KW"/>
</dbReference>
<keyword evidence="6" id="KW-1185">Reference proteome</keyword>
<dbReference type="STRING" id="1121419.SAMN05443529_10898"/>
<dbReference type="Pfam" id="PF00155">
    <property type="entry name" value="Aminotran_1_2"/>
    <property type="match status" value="1"/>
</dbReference>
<dbReference type="InterPro" id="IPR015424">
    <property type="entry name" value="PyrdxlP-dep_Trfase"/>
</dbReference>
<dbReference type="EMBL" id="FNCP01000008">
    <property type="protein sequence ID" value="SDG97465.1"/>
    <property type="molecule type" value="Genomic_DNA"/>
</dbReference>
<evidence type="ECO:0000256" key="1">
    <source>
        <dbReference type="ARBA" id="ARBA00001933"/>
    </source>
</evidence>
<feature type="domain" description="Aminotransferase class I/classII large" evidence="4">
    <location>
        <begin position="43"/>
        <end position="385"/>
    </location>
</feature>
<dbReference type="GO" id="GO:0030170">
    <property type="term" value="F:pyridoxal phosphate binding"/>
    <property type="evidence" value="ECO:0007669"/>
    <property type="project" value="InterPro"/>
</dbReference>
<dbReference type="InterPro" id="IPR004839">
    <property type="entry name" value="Aminotransferase_I/II_large"/>
</dbReference>
<comment type="cofactor">
    <cofactor evidence="1">
        <name>pyridoxal 5'-phosphate</name>
        <dbReference type="ChEBI" id="CHEBI:597326"/>
    </cofactor>
</comment>
<evidence type="ECO:0000259" key="4">
    <source>
        <dbReference type="Pfam" id="PF00155"/>
    </source>
</evidence>
<comment type="subunit">
    <text evidence="2">Homodimer.</text>
</comment>
<proteinExistence type="predicted"/>
<evidence type="ECO:0000313" key="5">
    <source>
        <dbReference type="EMBL" id="SDG97465.1"/>
    </source>
</evidence>
<dbReference type="InterPro" id="IPR015422">
    <property type="entry name" value="PyrdxlP-dep_Trfase_small"/>
</dbReference>
<name>A0A1G7YMC4_9FIRM</name>
<dbReference type="Proteomes" id="UP000198656">
    <property type="component" value="Unassembled WGS sequence"/>
</dbReference>
<keyword evidence="3 5" id="KW-0808">Transferase</keyword>
<dbReference type="InterPro" id="IPR050087">
    <property type="entry name" value="AON_synthase_class-II"/>
</dbReference>
<reference evidence="6" key="1">
    <citation type="submission" date="2016-10" db="EMBL/GenBank/DDBJ databases">
        <authorList>
            <person name="Varghese N."/>
            <person name="Submissions S."/>
        </authorList>
    </citation>
    <scope>NUCLEOTIDE SEQUENCE [LARGE SCALE GENOMIC DNA]</scope>
    <source>
        <strain evidence="6">DSM 8344</strain>
    </source>
</reference>
<dbReference type="AlphaFoldDB" id="A0A1G7YMC4"/>
<dbReference type="Gene3D" id="3.90.1150.10">
    <property type="entry name" value="Aspartate Aminotransferase, domain 1"/>
    <property type="match status" value="1"/>
</dbReference>
<evidence type="ECO:0000256" key="3">
    <source>
        <dbReference type="ARBA" id="ARBA00022679"/>
    </source>
</evidence>
<dbReference type="OrthoDB" id="9807157at2"/>
<protein>
    <submittedName>
        <fullName evidence="5">Glycine C-acetyltransferase</fullName>
    </submittedName>
</protein>
<organism evidence="5 6">
    <name type="scientific">Desulfosporosinus hippei DSM 8344</name>
    <dbReference type="NCBI Taxonomy" id="1121419"/>
    <lineage>
        <taxon>Bacteria</taxon>
        <taxon>Bacillati</taxon>
        <taxon>Bacillota</taxon>
        <taxon>Clostridia</taxon>
        <taxon>Eubacteriales</taxon>
        <taxon>Desulfitobacteriaceae</taxon>
        <taxon>Desulfosporosinus</taxon>
    </lineage>
</organism>
<sequence>MDRKEFYKRLWVDESLAEVTGYNPYYLSVNSGLNERLLVNGCKMIDLASNNYLGLATDTRVKQAAIEAVQKYGVSLCGTPIATGYIDLFQRLEEELSSFVGLERTVILPSCYQANNGLFSCLAGSEDLIVVDRLVHSSLIQGIKAAGCKIRPFLHNNLNHLEGILQRSSSYRQVFVVTESVFSTEGSLAPFKEIVELCEKYGAMPIIDDSHGIGVLGKSGQGILEEQKIEGYKGIYTASLGKALANSGGMISGEKRVIDFLKYYCSHLVYSTALSPAVLAGISAVLDIIRVEFAGIKHRLNSYQRQIHESLSEGGFEVAACEAPINSIETGSKEVTFILAQKLYDKGILSTPFIEPSVPLNQGRVRLIAGAGLSQGTVNEAVAIIKRIGAS</sequence>
<dbReference type="InterPro" id="IPR015421">
    <property type="entry name" value="PyrdxlP-dep_Trfase_major"/>
</dbReference>